<dbReference type="EnsemblPlants" id="AUR62020812-RA">
    <property type="protein sequence ID" value="AUR62020812-RA:cds"/>
    <property type="gene ID" value="AUR62020812"/>
</dbReference>
<dbReference type="OMA" id="ECNAACI"/>
<sequence length="354" mass="38642">MDPRCPCLLLLIFSILCLQSMADDASSLLFIDSPSHRYLHSHHTAQTNPMSATEVGAAVSVLLGLAPPPMLSTASSSKLNGLLLPNPFDRPRHVFMLEIGLAQDSQEVVYPNNALFSSAIRTQVVRNVASVEVELPDRRVAFFSLDGPDYDSYAAITDKELSDFAFSFGGSYVSDKLEPLNGELILNLPSGFKMSLQMSKLADRKFAFGLIYLIDNIKRVTSMTKDLSQSTLNYAELVGGYFEGIKALQEEYGSKDLTQQGMDLLLSTVSRAIDSLQDRHEGEIVAVILFSKTQSSLPQKMVDVTYGSRPSLRLLEEVKTSSNITAAAEVALVRLTLAWITGVVLLIATLIGGQ</sequence>
<keyword evidence="1" id="KW-0472">Membrane</keyword>
<organism evidence="4 5">
    <name type="scientific">Chenopodium quinoa</name>
    <name type="common">Quinoa</name>
    <dbReference type="NCBI Taxonomy" id="63459"/>
    <lineage>
        <taxon>Eukaryota</taxon>
        <taxon>Viridiplantae</taxon>
        <taxon>Streptophyta</taxon>
        <taxon>Embryophyta</taxon>
        <taxon>Tracheophyta</taxon>
        <taxon>Spermatophyta</taxon>
        <taxon>Magnoliopsida</taxon>
        <taxon>eudicotyledons</taxon>
        <taxon>Gunneridae</taxon>
        <taxon>Pentapetalae</taxon>
        <taxon>Caryophyllales</taxon>
        <taxon>Chenopodiaceae</taxon>
        <taxon>Chenopodioideae</taxon>
        <taxon>Atripliceae</taxon>
        <taxon>Chenopodium</taxon>
    </lineage>
</organism>
<dbReference type="Pfam" id="PF25070">
    <property type="entry name" value="DUF7794"/>
    <property type="match status" value="1"/>
</dbReference>
<keyword evidence="5" id="KW-1185">Reference proteome</keyword>
<dbReference type="InterPro" id="IPR056696">
    <property type="entry name" value="DUF7794"/>
</dbReference>
<keyword evidence="1" id="KW-1133">Transmembrane helix</keyword>
<feature type="domain" description="DUF7794" evidence="3">
    <location>
        <begin position="26"/>
        <end position="291"/>
    </location>
</feature>
<evidence type="ECO:0000256" key="1">
    <source>
        <dbReference type="SAM" id="Phobius"/>
    </source>
</evidence>
<reference evidence="4" key="2">
    <citation type="submission" date="2021-03" db="UniProtKB">
        <authorList>
            <consortium name="EnsemblPlants"/>
        </authorList>
    </citation>
    <scope>IDENTIFICATION</scope>
</reference>
<feature type="chain" id="PRO_5031401333" description="DUF7794 domain-containing protein" evidence="2">
    <location>
        <begin position="23"/>
        <end position="354"/>
    </location>
</feature>
<keyword evidence="2" id="KW-0732">Signal</keyword>
<keyword evidence="1" id="KW-0812">Transmembrane</keyword>
<dbReference type="PANTHER" id="PTHR37735">
    <property type="entry name" value="OS08G0567000 PROTEIN"/>
    <property type="match status" value="1"/>
</dbReference>
<evidence type="ECO:0000259" key="3">
    <source>
        <dbReference type="Pfam" id="PF25070"/>
    </source>
</evidence>
<proteinExistence type="predicted"/>
<dbReference type="GO" id="GO:0012505">
    <property type="term" value="C:endomembrane system"/>
    <property type="evidence" value="ECO:0007669"/>
    <property type="project" value="TreeGrafter"/>
</dbReference>
<feature type="transmembrane region" description="Helical" evidence="1">
    <location>
        <begin position="331"/>
        <end position="351"/>
    </location>
</feature>
<feature type="signal peptide" evidence="2">
    <location>
        <begin position="1"/>
        <end position="22"/>
    </location>
</feature>
<dbReference type="AlphaFoldDB" id="A0A803LZB1"/>
<name>A0A803LZB1_CHEQI</name>
<dbReference type="PANTHER" id="PTHR37735:SF1">
    <property type="entry name" value="OS08G0567000 PROTEIN"/>
    <property type="match status" value="1"/>
</dbReference>
<evidence type="ECO:0000313" key="4">
    <source>
        <dbReference type="EnsemblPlants" id="AUR62020812-RA:cds"/>
    </source>
</evidence>
<evidence type="ECO:0000313" key="5">
    <source>
        <dbReference type="Proteomes" id="UP000596660"/>
    </source>
</evidence>
<reference evidence="4" key="1">
    <citation type="journal article" date="2017" name="Nature">
        <title>The genome of Chenopodium quinoa.</title>
        <authorList>
            <person name="Jarvis D.E."/>
            <person name="Ho Y.S."/>
            <person name="Lightfoot D.J."/>
            <person name="Schmoeckel S.M."/>
            <person name="Li B."/>
            <person name="Borm T.J.A."/>
            <person name="Ohyanagi H."/>
            <person name="Mineta K."/>
            <person name="Michell C.T."/>
            <person name="Saber N."/>
            <person name="Kharbatia N.M."/>
            <person name="Rupper R.R."/>
            <person name="Sharp A.R."/>
            <person name="Dally N."/>
            <person name="Boughton B.A."/>
            <person name="Woo Y.H."/>
            <person name="Gao G."/>
            <person name="Schijlen E.G.W.M."/>
            <person name="Guo X."/>
            <person name="Momin A.A."/>
            <person name="Negrao S."/>
            <person name="Al-Babili S."/>
            <person name="Gehring C."/>
            <person name="Roessner U."/>
            <person name="Jung C."/>
            <person name="Murphy K."/>
            <person name="Arold S.T."/>
            <person name="Gojobori T."/>
            <person name="van der Linden C.G."/>
            <person name="van Loo E.N."/>
            <person name="Jellen E.N."/>
            <person name="Maughan P.J."/>
            <person name="Tester M."/>
        </authorList>
    </citation>
    <scope>NUCLEOTIDE SEQUENCE [LARGE SCALE GENOMIC DNA]</scope>
    <source>
        <strain evidence="4">cv. PI 614886</strain>
    </source>
</reference>
<evidence type="ECO:0000256" key="2">
    <source>
        <dbReference type="SAM" id="SignalP"/>
    </source>
</evidence>
<dbReference type="Gramene" id="AUR62020812-RA">
    <property type="protein sequence ID" value="AUR62020812-RA:cds"/>
    <property type="gene ID" value="AUR62020812"/>
</dbReference>
<protein>
    <recommendedName>
        <fullName evidence="3">DUF7794 domain-containing protein</fullName>
    </recommendedName>
</protein>
<accession>A0A803LZB1</accession>
<dbReference type="Proteomes" id="UP000596660">
    <property type="component" value="Unplaced"/>
</dbReference>